<dbReference type="Proteomes" id="UP001248822">
    <property type="component" value="Unassembled WGS sequence"/>
</dbReference>
<sequence length="164" mass="18062">MTTDSRDGKGRFTKGNRIARGRPPAERLTSIMQRAAQITSERLAKQNGKTPEEVEPLLVDEWLAQLLDSCKPEAAVRELMRLNFSKPKPHLQPVKIKIDVNDLPGSLERVLKAQANGGNLDSLAAITDSINALLQARALQSEIDLARLIEAAEKNKAADEDDNE</sequence>
<dbReference type="RefSeq" id="WP_126297210.1">
    <property type="nucleotide sequence ID" value="NZ_JAQGEC010000001.1"/>
</dbReference>
<protein>
    <recommendedName>
        <fullName evidence="4">DUF5681 domain-containing protein</fullName>
    </recommendedName>
</protein>
<feature type="compositionally biased region" description="Basic and acidic residues" evidence="1">
    <location>
        <begin position="1"/>
        <end position="10"/>
    </location>
</feature>
<name>A0AAE4DJD9_9ENTR</name>
<evidence type="ECO:0000256" key="1">
    <source>
        <dbReference type="SAM" id="MobiDB-lite"/>
    </source>
</evidence>
<dbReference type="AlphaFoldDB" id="A0AAE4DJD9"/>
<evidence type="ECO:0000313" key="3">
    <source>
        <dbReference type="Proteomes" id="UP001248822"/>
    </source>
</evidence>
<feature type="compositionally biased region" description="Basic residues" evidence="1">
    <location>
        <begin position="11"/>
        <end position="20"/>
    </location>
</feature>
<comment type="caution">
    <text evidence="2">The sequence shown here is derived from an EMBL/GenBank/DDBJ whole genome shotgun (WGS) entry which is preliminary data.</text>
</comment>
<evidence type="ECO:0008006" key="4">
    <source>
        <dbReference type="Google" id="ProtNLM"/>
    </source>
</evidence>
<reference evidence="2" key="1">
    <citation type="submission" date="2022-12" db="EMBL/GenBank/DDBJ databases">
        <title>NDM-1 containing novel ST 2018 Pseudenterobacter timonensis.</title>
        <authorList>
            <person name="Halder G."/>
            <person name="Mandal S."/>
            <person name="Dutta S."/>
        </authorList>
    </citation>
    <scope>NUCLEOTIDE SEQUENCE</scope>
    <source>
        <strain evidence="2">CNCI147</strain>
    </source>
</reference>
<accession>A0AAE4DJD9</accession>
<dbReference type="EMBL" id="JAQGEC010000001">
    <property type="protein sequence ID" value="MDR9888825.1"/>
    <property type="molecule type" value="Genomic_DNA"/>
</dbReference>
<proteinExistence type="predicted"/>
<organism evidence="2 3">
    <name type="scientific">Pseudenterobacter timonensis</name>
    <dbReference type="NCBI Taxonomy" id="1755099"/>
    <lineage>
        <taxon>Bacteria</taxon>
        <taxon>Pseudomonadati</taxon>
        <taxon>Pseudomonadota</taxon>
        <taxon>Gammaproteobacteria</taxon>
        <taxon>Enterobacterales</taxon>
        <taxon>Enterobacteriaceae</taxon>
        <taxon>Pseudenterobacter</taxon>
    </lineage>
</organism>
<evidence type="ECO:0000313" key="2">
    <source>
        <dbReference type="EMBL" id="MDR9888825.1"/>
    </source>
</evidence>
<gene>
    <name evidence="2" type="ORF">O7047_01035</name>
</gene>
<feature type="region of interest" description="Disordered" evidence="1">
    <location>
        <begin position="1"/>
        <end position="26"/>
    </location>
</feature>